<evidence type="ECO:0000256" key="1">
    <source>
        <dbReference type="SAM" id="MobiDB-lite"/>
    </source>
</evidence>
<evidence type="ECO:0000313" key="3">
    <source>
        <dbReference type="Proteomes" id="UP000019438"/>
    </source>
</evidence>
<sequence length="40" mass="4402">MTGLIQPRARGVASLSQTPHEKQGVQLIFTSMNGPCFRDE</sequence>
<dbReference type="Proteomes" id="UP000019438">
    <property type="component" value="Chromosome"/>
</dbReference>
<protein>
    <submittedName>
        <fullName evidence="2">Uncharacterized protein</fullName>
    </submittedName>
</protein>
<organism evidence="2 3">
    <name type="scientific">Granulibacter bethesdensis</name>
    <dbReference type="NCBI Taxonomy" id="364410"/>
    <lineage>
        <taxon>Bacteria</taxon>
        <taxon>Pseudomonadati</taxon>
        <taxon>Pseudomonadota</taxon>
        <taxon>Alphaproteobacteria</taxon>
        <taxon>Acetobacterales</taxon>
        <taxon>Acetobacteraceae</taxon>
        <taxon>Granulibacter</taxon>
    </lineage>
</organism>
<dbReference type="AlphaFoldDB" id="A0AAN0REH7"/>
<gene>
    <name evidence="2" type="ORF">GbCGDNIH3_7271</name>
</gene>
<dbReference type="KEGG" id="gbc:GbCGDNIH3_7271"/>
<dbReference type="EMBL" id="CP003181">
    <property type="protein sequence ID" value="AHJ63520.1"/>
    <property type="molecule type" value="Genomic_DNA"/>
</dbReference>
<proteinExistence type="predicted"/>
<evidence type="ECO:0000313" key="2">
    <source>
        <dbReference type="EMBL" id="AHJ63520.1"/>
    </source>
</evidence>
<reference evidence="3" key="1">
    <citation type="submission" date="2012-06" db="EMBL/GenBank/DDBJ databases">
        <title>Genome analysis of multiple Granulibacter bethesdensis isolates demonstrates substantial genome diversity.</title>
        <authorList>
            <person name="Greenberg D.E."/>
            <person name="Porcella S.F."/>
            <person name="Zarember K."/>
            <person name="Zelazny A.M."/>
            <person name="Bruno D."/>
            <person name="Martens C."/>
            <person name="Barbian K.D."/>
            <person name="Jaske E."/>
            <person name="Holland S.M."/>
        </authorList>
    </citation>
    <scope>NUCLEOTIDE SEQUENCE [LARGE SCALE GENOMIC DNA]</scope>
    <source>
        <strain evidence="3">CGDNIH3</strain>
    </source>
</reference>
<accession>A0AAN0REH7</accession>
<feature type="region of interest" description="Disordered" evidence="1">
    <location>
        <begin position="1"/>
        <end position="20"/>
    </location>
</feature>
<name>A0AAN0REH7_9PROT</name>